<sequence>MYHYLLIAHTYMRWLVLIGLLFTLTRFTIRLFQRKKFTNLDNLFRHGTATIIHLQLLIGIVLFIQAPLRQVFWKSDKLPFGNMELTFYNILHPFTMILATVVISIGSALAKRKSDDGDKYRTTVLFFAIGLILIFLAIPWPFSPFAIRPLTR</sequence>
<dbReference type="EMBL" id="JAYLLN010000004">
    <property type="protein sequence ID" value="MEI5983833.1"/>
    <property type="molecule type" value="Genomic_DNA"/>
</dbReference>
<keyword evidence="1" id="KW-0472">Membrane</keyword>
<accession>A0ABU8I2H2</accession>
<dbReference type="RefSeq" id="WP_134776759.1">
    <property type="nucleotide sequence ID" value="NZ_JAYLLN010000004.1"/>
</dbReference>
<organism evidence="2 3">
    <name type="scientific">Sphingobacterium tenebrionis</name>
    <dbReference type="NCBI Taxonomy" id="3111775"/>
    <lineage>
        <taxon>Bacteria</taxon>
        <taxon>Pseudomonadati</taxon>
        <taxon>Bacteroidota</taxon>
        <taxon>Sphingobacteriia</taxon>
        <taxon>Sphingobacteriales</taxon>
        <taxon>Sphingobacteriaceae</taxon>
        <taxon>Sphingobacterium</taxon>
    </lineage>
</organism>
<feature type="transmembrane region" description="Helical" evidence="1">
    <location>
        <begin position="122"/>
        <end position="142"/>
    </location>
</feature>
<name>A0ABU8I2H2_9SPHI</name>
<evidence type="ECO:0000256" key="1">
    <source>
        <dbReference type="SAM" id="Phobius"/>
    </source>
</evidence>
<gene>
    <name evidence="2" type="ORF">VJ786_02835</name>
</gene>
<keyword evidence="1" id="KW-1133">Transmembrane helix</keyword>
<feature type="transmembrane region" description="Helical" evidence="1">
    <location>
        <begin position="44"/>
        <end position="66"/>
    </location>
</feature>
<protein>
    <recommendedName>
        <fullName evidence="4">Cytochrome B</fullName>
    </recommendedName>
</protein>
<feature type="transmembrane region" description="Helical" evidence="1">
    <location>
        <begin position="86"/>
        <end position="110"/>
    </location>
</feature>
<reference evidence="2 3" key="1">
    <citation type="submission" date="2024-01" db="EMBL/GenBank/DDBJ databases">
        <title>Sphingobacterium tenebrionis sp. nov., a novel endophyte isolated from tenebrio molitor intestines.</title>
        <authorList>
            <person name="Zhang C."/>
        </authorList>
    </citation>
    <scope>NUCLEOTIDE SEQUENCE [LARGE SCALE GENOMIC DNA]</scope>
    <source>
        <strain evidence="2 3">PU5-4</strain>
    </source>
</reference>
<keyword evidence="3" id="KW-1185">Reference proteome</keyword>
<dbReference type="Proteomes" id="UP001363035">
    <property type="component" value="Unassembled WGS sequence"/>
</dbReference>
<evidence type="ECO:0000313" key="3">
    <source>
        <dbReference type="Proteomes" id="UP001363035"/>
    </source>
</evidence>
<evidence type="ECO:0000313" key="2">
    <source>
        <dbReference type="EMBL" id="MEI5983833.1"/>
    </source>
</evidence>
<comment type="caution">
    <text evidence="2">The sequence shown here is derived from an EMBL/GenBank/DDBJ whole genome shotgun (WGS) entry which is preliminary data.</text>
</comment>
<keyword evidence="1" id="KW-0812">Transmembrane</keyword>
<proteinExistence type="predicted"/>
<feature type="transmembrane region" description="Helical" evidence="1">
    <location>
        <begin position="12"/>
        <end position="32"/>
    </location>
</feature>
<evidence type="ECO:0008006" key="4">
    <source>
        <dbReference type="Google" id="ProtNLM"/>
    </source>
</evidence>